<dbReference type="Gene3D" id="3.40.50.150">
    <property type="entry name" value="Vaccinia Virus protein VP39"/>
    <property type="match status" value="1"/>
</dbReference>
<dbReference type="AlphaFoldDB" id="C7P785"/>
<dbReference type="NCBIfam" id="TIGR00537">
    <property type="entry name" value="hemK_rel_arch"/>
    <property type="match status" value="1"/>
</dbReference>
<dbReference type="Proteomes" id="UP000001495">
    <property type="component" value="Chromosome"/>
</dbReference>
<dbReference type="GO" id="GO:0003676">
    <property type="term" value="F:nucleic acid binding"/>
    <property type="evidence" value="ECO:0007669"/>
    <property type="project" value="InterPro"/>
</dbReference>
<gene>
    <name evidence="6" type="ordered locus">Mefer_0596</name>
</gene>
<dbReference type="PROSITE" id="PS00092">
    <property type="entry name" value="N6_MTASE"/>
    <property type="match status" value="1"/>
</dbReference>
<dbReference type="GO" id="GO:0008276">
    <property type="term" value="F:protein methyltransferase activity"/>
    <property type="evidence" value="ECO:0007669"/>
    <property type="project" value="TreeGrafter"/>
</dbReference>
<dbReference type="GO" id="GO:0032259">
    <property type="term" value="P:methylation"/>
    <property type="evidence" value="ECO:0007669"/>
    <property type="project" value="UniProtKB-KW"/>
</dbReference>
<keyword evidence="2 6" id="KW-0489">Methyltransferase</keyword>
<dbReference type="EMBL" id="CP001696">
    <property type="protein sequence ID" value="ACV24417.1"/>
    <property type="molecule type" value="Genomic_DNA"/>
</dbReference>
<proteinExistence type="inferred from homology"/>
<dbReference type="InterPro" id="IPR052190">
    <property type="entry name" value="Euk-Arch_PrmC-MTase"/>
</dbReference>
<evidence type="ECO:0000256" key="4">
    <source>
        <dbReference type="ARBA" id="ARBA00022691"/>
    </source>
</evidence>
<dbReference type="PANTHER" id="PTHR45875">
    <property type="entry name" value="METHYLTRANSFERASE N6AMT1"/>
    <property type="match status" value="1"/>
</dbReference>
<dbReference type="GO" id="GO:0035657">
    <property type="term" value="C:eRF1 methyltransferase complex"/>
    <property type="evidence" value="ECO:0007669"/>
    <property type="project" value="TreeGrafter"/>
</dbReference>
<dbReference type="InterPro" id="IPR029063">
    <property type="entry name" value="SAM-dependent_MTases_sf"/>
</dbReference>
<dbReference type="HOGENOM" id="CLU_018398_6_2_2"/>
<dbReference type="InterPro" id="IPR004557">
    <property type="entry name" value="PrmC-related"/>
</dbReference>
<evidence type="ECO:0000256" key="2">
    <source>
        <dbReference type="ARBA" id="ARBA00022603"/>
    </source>
</evidence>
<dbReference type="KEGG" id="mfe:Mefer_0596"/>
<keyword evidence="4" id="KW-0949">S-adenosyl-L-methionine</keyword>
<evidence type="ECO:0000256" key="3">
    <source>
        <dbReference type="ARBA" id="ARBA00022679"/>
    </source>
</evidence>
<feature type="domain" description="Methyltransferase small" evidence="5">
    <location>
        <begin position="23"/>
        <end position="115"/>
    </location>
</feature>
<reference evidence="6" key="1">
    <citation type="submission" date="2009-08" db="EMBL/GenBank/DDBJ databases">
        <title>Complete sequence of chromosome of Methanocaldococcus fervens AG86.</title>
        <authorList>
            <consortium name="US DOE Joint Genome Institute"/>
            <person name="Lucas S."/>
            <person name="Copeland A."/>
            <person name="Lapidus A."/>
            <person name="Glavina del Rio T."/>
            <person name="Tice H."/>
            <person name="Bruce D."/>
            <person name="Goodwin L."/>
            <person name="Pitluck S."/>
            <person name="Chertkov O."/>
            <person name="Detter J.C."/>
            <person name="Han C."/>
            <person name="Tapia R."/>
            <person name="Larimer F."/>
            <person name="Land M."/>
            <person name="Hauser L."/>
            <person name="Kyrpides N."/>
            <person name="Ovchinnikova G."/>
            <person name="Lupa-Sieprawska M."/>
            <person name="Whitman W.B."/>
        </authorList>
    </citation>
    <scope>NUCLEOTIDE SEQUENCE [LARGE SCALE GENOMIC DNA]</scope>
    <source>
        <strain evidence="6">AG86</strain>
    </source>
</reference>
<dbReference type="PANTHER" id="PTHR45875:SF1">
    <property type="entry name" value="METHYLTRANSFERASE N6AMT1"/>
    <property type="match status" value="1"/>
</dbReference>
<dbReference type="STRING" id="573064.Mefer_0596"/>
<dbReference type="InterPro" id="IPR002052">
    <property type="entry name" value="DNA_methylase_N6_adenine_CS"/>
</dbReference>
<accession>C7P785</accession>
<keyword evidence="7" id="KW-1185">Reference proteome</keyword>
<evidence type="ECO:0000313" key="7">
    <source>
        <dbReference type="Proteomes" id="UP000001495"/>
    </source>
</evidence>
<dbReference type="RefSeq" id="WP_015791154.1">
    <property type="nucleotide sequence ID" value="NC_013156.1"/>
</dbReference>
<protein>
    <submittedName>
        <fullName evidence="6">Methylase</fullName>
    </submittedName>
</protein>
<comment type="similarity">
    <text evidence="1">Belongs to the eukaryotic/archaeal PrmC-related family.</text>
</comment>
<dbReference type="InterPro" id="IPR007848">
    <property type="entry name" value="Small_mtfrase_dom"/>
</dbReference>
<dbReference type="FunFam" id="3.40.50.150:FF:000673">
    <property type="entry name" value="N5-glutamine methyltransferase, HemK family"/>
    <property type="match status" value="1"/>
</dbReference>
<dbReference type="eggNOG" id="arCOG00109">
    <property type="taxonomic scope" value="Archaea"/>
</dbReference>
<keyword evidence="3" id="KW-0808">Transferase</keyword>
<evidence type="ECO:0000259" key="5">
    <source>
        <dbReference type="Pfam" id="PF05175"/>
    </source>
</evidence>
<dbReference type="SUPFAM" id="SSF53335">
    <property type="entry name" value="S-adenosyl-L-methionine-dependent methyltransferases"/>
    <property type="match status" value="1"/>
</dbReference>
<dbReference type="GeneID" id="8365270"/>
<name>C7P785_METFA</name>
<dbReference type="GO" id="GO:0008757">
    <property type="term" value="F:S-adenosylmethionine-dependent methyltransferase activity"/>
    <property type="evidence" value="ECO:0007669"/>
    <property type="project" value="TreeGrafter"/>
</dbReference>
<sequence>MIIEIEGIKLKLHPEVYEPAEDSILLLKNLVDVKGKEVLEIGVGTGLISIACAKKGAKKVVGVDINPYAVKLAEENAKLNNLNNADISFIRSDLFENVSGTFDVILFNPPYLPTSEDDLIDSYINYAFDGGKDGREILDRFIDNLPNYLKKGGVVQILQSSLTGEEKTVNRLKSLGLKVEKVASLKIPFEELMVINASF</sequence>
<evidence type="ECO:0000256" key="1">
    <source>
        <dbReference type="ARBA" id="ARBA00006149"/>
    </source>
</evidence>
<evidence type="ECO:0000313" key="6">
    <source>
        <dbReference type="EMBL" id="ACV24417.1"/>
    </source>
</evidence>
<organism evidence="6 7">
    <name type="scientific">Methanocaldococcus fervens (strain DSM 4213 / JCM 15782 / AG86)</name>
    <name type="common">Methanococcus fervens</name>
    <dbReference type="NCBI Taxonomy" id="573064"/>
    <lineage>
        <taxon>Archaea</taxon>
        <taxon>Methanobacteriati</taxon>
        <taxon>Methanobacteriota</taxon>
        <taxon>Methanomada group</taxon>
        <taxon>Methanococci</taxon>
        <taxon>Methanococcales</taxon>
        <taxon>Methanocaldococcaceae</taxon>
        <taxon>Methanocaldococcus</taxon>
    </lineage>
</organism>
<dbReference type="NCBIfam" id="NF011529">
    <property type="entry name" value="PRK14968.1-3"/>
    <property type="match status" value="1"/>
</dbReference>
<dbReference type="OrthoDB" id="27149at2157"/>
<dbReference type="Pfam" id="PF05175">
    <property type="entry name" value="MTS"/>
    <property type="match status" value="1"/>
</dbReference>
<dbReference type="CDD" id="cd02440">
    <property type="entry name" value="AdoMet_MTases"/>
    <property type="match status" value="1"/>
</dbReference>